<gene>
    <name evidence="7" type="ORF">AMK59_4899</name>
</gene>
<evidence type="ECO:0000256" key="2">
    <source>
        <dbReference type="ARBA" id="ARBA00022980"/>
    </source>
</evidence>
<keyword evidence="8" id="KW-1185">Reference proteome</keyword>
<dbReference type="Pfam" id="PF00252">
    <property type="entry name" value="Ribosomal_L16"/>
    <property type="match status" value="1"/>
</dbReference>
<evidence type="ECO:0000256" key="1">
    <source>
        <dbReference type="ARBA" id="ARBA00008931"/>
    </source>
</evidence>
<name>A0A0T6B7P1_9SCAR</name>
<evidence type="ECO:0000313" key="8">
    <source>
        <dbReference type="Proteomes" id="UP000051574"/>
    </source>
</evidence>
<dbReference type="GO" id="GO:0005762">
    <property type="term" value="C:mitochondrial large ribosomal subunit"/>
    <property type="evidence" value="ECO:0007669"/>
    <property type="project" value="TreeGrafter"/>
</dbReference>
<sequence length="215" mass="24946">MNVQKCILRSCSIINSTSLFRGIKYFPPPVKFPDYEIPEKPKLKYVDKVPPLPPSIRPPKMQKRLRLMRGPETVHNSLMYQQYGVMALSGGRLKYSHMEMLRLNIGRKMDPSRMFAIWRIDPPWQPLTRKGQGQRMGGGKGAIDEYVTPIKAGRIIMELAGKCEYLEVKGILEDLAKKMPFKAIAVSQDVLDRMQRKEEEDERNNLNRYTMKYLI</sequence>
<dbReference type="Gene3D" id="3.90.1170.10">
    <property type="entry name" value="Ribosomal protein L10e/L16"/>
    <property type="match status" value="1"/>
</dbReference>
<dbReference type="CDD" id="cd01433">
    <property type="entry name" value="Ribosomal_L16_L10e"/>
    <property type="match status" value="1"/>
</dbReference>
<dbReference type="InterPro" id="IPR016180">
    <property type="entry name" value="Ribosomal_uL16_dom"/>
</dbReference>
<dbReference type="OrthoDB" id="268521at2759"/>
<dbReference type="InterPro" id="IPR047873">
    <property type="entry name" value="Ribosomal_uL16"/>
</dbReference>
<comment type="caution">
    <text evidence="7">The sequence shown here is derived from an EMBL/GenBank/DDBJ whole genome shotgun (WGS) entry which is preliminary data.</text>
</comment>
<evidence type="ECO:0000256" key="4">
    <source>
        <dbReference type="ARBA" id="ARBA00035302"/>
    </source>
</evidence>
<evidence type="ECO:0000256" key="5">
    <source>
        <dbReference type="ARBA" id="ARBA00035440"/>
    </source>
</evidence>
<dbReference type="SUPFAM" id="SSF54686">
    <property type="entry name" value="Ribosomal protein L16p/L10e"/>
    <property type="match status" value="1"/>
</dbReference>
<dbReference type="GO" id="GO:0003735">
    <property type="term" value="F:structural constituent of ribosome"/>
    <property type="evidence" value="ECO:0007669"/>
    <property type="project" value="InterPro"/>
</dbReference>
<dbReference type="GO" id="GO:0019843">
    <property type="term" value="F:rRNA binding"/>
    <property type="evidence" value="ECO:0007669"/>
    <property type="project" value="InterPro"/>
</dbReference>
<keyword evidence="3 6" id="KW-0687">Ribonucleoprotein</keyword>
<dbReference type="InterPro" id="IPR036920">
    <property type="entry name" value="Ribosomal_uL16_sf"/>
</dbReference>
<keyword evidence="2 6" id="KW-0689">Ribosomal protein</keyword>
<reference evidence="7 8" key="1">
    <citation type="submission" date="2015-09" db="EMBL/GenBank/DDBJ databases">
        <title>Draft genome of the scarab beetle Oryctes borbonicus.</title>
        <authorList>
            <person name="Meyer J.M."/>
            <person name="Markov G.V."/>
            <person name="Baskaran P."/>
            <person name="Herrmann M."/>
            <person name="Sommer R.J."/>
            <person name="Roedelsperger C."/>
        </authorList>
    </citation>
    <scope>NUCLEOTIDE SEQUENCE [LARGE SCALE GENOMIC DNA]</scope>
    <source>
        <strain evidence="7">OB123</strain>
        <tissue evidence="7">Whole animal</tissue>
    </source>
</reference>
<proteinExistence type="inferred from homology"/>
<dbReference type="PANTHER" id="PTHR12220">
    <property type="entry name" value="50S/60S RIBOSOMAL PROTEIN L16"/>
    <property type="match status" value="1"/>
</dbReference>
<organism evidence="7 8">
    <name type="scientific">Oryctes borbonicus</name>
    <dbReference type="NCBI Taxonomy" id="1629725"/>
    <lineage>
        <taxon>Eukaryota</taxon>
        <taxon>Metazoa</taxon>
        <taxon>Ecdysozoa</taxon>
        <taxon>Arthropoda</taxon>
        <taxon>Hexapoda</taxon>
        <taxon>Insecta</taxon>
        <taxon>Pterygota</taxon>
        <taxon>Neoptera</taxon>
        <taxon>Endopterygota</taxon>
        <taxon>Coleoptera</taxon>
        <taxon>Polyphaga</taxon>
        <taxon>Scarabaeiformia</taxon>
        <taxon>Scarabaeidae</taxon>
        <taxon>Dynastinae</taxon>
        <taxon>Oryctes</taxon>
    </lineage>
</organism>
<dbReference type="PANTHER" id="PTHR12220:SF13">
    <property type="entry name" value="LARGE RIBOSOMAL SUBUNIT PROTEIN UL16M"/>
    <property type="match status" value="1"/>
</dbReference>
<dbReference type="PRINTS" id="PR00060">
    <property type="entry name" value="RIBOSOMALL16"/>
</dbReference>
<comment type="similarity">
    <text evidence="1 6">Belongs to the universal ribosomal protein uL16 family.</text>
</comment>
<evidence type="ECO:0000313" key="7">
    <source>
        <dbReference type="EMBL" id="KRT83214.1"/>
    </source>
</evidence>
<accession>A0A0T6B7P1</accession>
<dbReference type="InterPro" id="IPR000114">
    <property type="entry name" value="Ribosomal_uL16_bact-type"/>
</dbReference>
<protein>
    <recommendedName>
        <fullName evidence="4">Large ribosomal subunit protein uL16m</fullName>
    </recommendedName>
    <alternativeName>
        <fullName evidence="5">39S ribosomal protein L16, mitochondrial</fullName>
    </alternativeName>
</protein>
<dbReference type="Proteomes" id="UP000051574">
    <property type="component" value="Unassembled WGS sequence"/>
</dbReference>
<feature type="non-terminal residue" evidence="7">
    <location>
        <position position="215"/>
    </location>
</feature>
<evidence type="ECO:0000256" key="3">
    <source>
        <dbReference type="ARBA" id="ARBA00023274"/>
    </source>
</evidence>
<dbReference type="GO" id="GO:0032543">
    <property type="term" value="P:mitochondrial translation"/>
    <property type="evidence" value="ECO:0007669"/>
    <property type="project" value="TreeGrafter"/>
</dbReference>
<dbReference type="AlphaFoldDB" id="A0A0T6B7P1"/>
<dbReference type="EMBL" id="LJIG01009371">
    <property type="protein sequence ID" value="KRT83214.1"/>
    <property type="molecule type" value="Genomic_DNA"/>
</dbReference>
<evidence type="ECO:0000256" key="6">
    <source>
        <dbReference type="RuleBase" id="RU004413"/>
    </source>
</evidence>